<evidence type="ECO:0000313" key="4">
    <source>
        <dbReference type="EMBL" id="AOZ09522.1"/>
    </source>
</evidence>
<dbReference type="Pfam" id="PF00378">
    <property type="entry name" value="ECH_1"/>
    <property type="match status" value="1"/>
</dbReference>
<evidence type="ECO:0000256" key="1">
    <source>
        <dbReference type="ARBA" id="ARBA00004275"/>
    </source>
</evidence>
<dbReference type="Gene3D" id="3.90.226.10">
    <property type="entry name" value="2-enoyl-CoA Hydratase, Chain A, domain 1"/>
    <property type="match status" value="1"/>
</dbReference>
<dbReference type="SUPFAM" id="SSF52096">
    <property type="entry name" value="ClpP/crotonase"/>
    <property type="match status" value="1"/>
</dbReference>
<name>A0ABN4TQB9_9BURK</name>
<gene>
    <name evidence="4" type="ORF">BKK80_27640</name>
</gene>
<evidence type="ECO:0000313" key="5">
    <source>
        <dbReference type="Proteomes" id="UP000177515"/>
    </source>
</evidence>
<organism evidence="4 5">
    <name type="scientific">Cupriavidus malaysiensis</name>
    <dbReference type="NCBI Taxonomy" id="367825"/>
    <lineage>
        <taxon>Bacteria</taxon>
        <taxon>Pseudomonadati</taxon>
        <taxon>Pseudomonadota</taxon>
        <taxon>Betaproteobacteria</taxon>
        <taxon>Burkholderiales</taxon>
        <taxon>Burkholderiaceae</taxon>
        <taxon>Cupriavidus</taxon>
    </lineage>
</organism>
<dbReference type="InterPro" id="IPR001753">
    <property type="entry name" value="Enoyl-CoA_hydra/iso"/>
</dbReference>
<dbReference type="CDD" id="cd06558">
    <property type="entry name" value="crotonase-like"/>
    <property type="match status" value="1"/>
</dbReference>
<keyword evidence="3" id="KW-0413">Isomerase</keyword>
<keyword evidence="2" id="KW-0576">Peroxisome</keyword>
<dbReference type="InterPro" id="IPR051053">
    <property type="entry name" value="ECH/Chromodomain_protein"/>
</dbReference>
<dbReference type="RefSeq" id="WP_071072109.1">
    <property type="nucleotide sequence ID" value="NZ_CP017755.1"/>
</dbReference>
<sequence>MHTDLDIDLTEGVLTLTLARPAKKNALTNEMYGALADAIAGAATDAEVRVVLIQGDGDLFTAGNDMAEFAAQAVGKGPEERHVARFLHSLSNALVPIVAAVQGKAVGIGTTMLLHCDYVLLAEGAELTTPFINLALVPEAASSLLLPQRIGHARAFEMFALGEPLPATSALAWGIANRIVPAATLRSEARRVADALAAKPQGALGAMKRLMRDAGKLVAQIEAEGAAFAQRLASPEAREAFQAFAEKRRPDFKRLAQR</sequence>
<proteinExistence type="predicted"/>
<dbReference type="PANTHER" id="PTHR43684">
    <property type="match status" value="1"/>
</dbReference>
<dbReference type="PANTHER" id="PTHR43684:SF1">
    <property type="entry name" value="ENOYL-COA DELTA ISOMERASE 2"/>
    <property type="match status" value="1"/>
</dbReference>
<comment type="subcellular location">
    <subcellularLocation>
        <location evidence="1">Peroxisome</location>
    </subcellularLocation>
</comment>
<accession>A0ABN4TQB9</accession>
<dbReference type="EMBL" id="CP017755">
    <property type="protein sequence ID" value="AOZ09522.1"/>
    <property type="molecule type" value="Genomic_DNA"/>
</dbReference>
<dbReference type="Proteomes" id="UP000177515">
    <property type="component" value="Chromosome 2"/>
</dbReference>
<dbReference type="InterPro" id="IPR029045">
    <property type="entry name" value="ClpP/crotonase-like_dom_sf"/>
</dbReference>
<evidence type="ECO:0000256" key="3">
    <source>
        <dbReference type="ARBA" id="ARBA00023235"/>
    </source>
</evidence>
<evidence type="ECO:0000256" key="2">
    <source>
        <dbReference type="ARBA" id="ARBA00023140"/>
    </source>
</evidence>
<reference evidence="4 5" key="1">
    <citation type="submission" date="2016-10" db="EMBL/GenBank/DDBJ databases">
        <title>Complete genome sequences of three Cupriavidus strains isolated from various Malaysian environments.</title>
        <authorList>
            <person name="Abdullah A.A.-A."/>
            <person name="Shafie N.A.H."/>
            <person name="Lau N.S."/>
        </authorList>
    </citation>
    <scope>NUCLEOTIDE SEQUENCE [LARGE SCALE GENOMIC DNA]</scope>
    <source>
        <strain evidence="4 5">USMAA1020</strain>
    </source>
</reference>
<keyword evidence="5" id="KW-1185">Reference proteome</keyword>
<protein>
    <submittedName>
        <fullName evidence="4">Enoyl-CoA hydratase</fullName>
    </submittedName>
</protein>